<dbReference type="EMBL" id="AEUN01000492">
    <property type="protein sequence ID" value="EHJ07229.1"/>
    <property type="molecule type" value="Genomic_DNA"/>
</dbReference>
<dbReference type="InterPro" id="IPR016181">
    <property type="entry name" value="Acyl_CoA_acyltransferase"/>
</dbReference>
<keyword evidence="5" id="KW-1185">Reference proteome</keyword>
<dbReference type="InterPro" id="IPR000182">
    <property type="entry name" value="GNAT_dom"/>
</dbReference>
<gene>
    <name evidence="4" type="ORF">SS7213T_10354</name>
</gene>
<dbReference type="PROSITE" id="PS51186">
    <property type="entry name" value="GNAT"/>
    <property type="match status" value="1"/>
</dbReference>
<evidence type="ECO:0000259" key="3">
    <source>
        <dbReference type="PROSITE" id="PS51186"/>
    </source>
</evidence>
<dbReference type="PANTHER" id="PTHR42919:SF8">
    <property type="entry name" value="N-ALPHA-ACETYLTRANSFERASE 50"/>
    <property type="match status" value="1"/>
</dbReference>
<dbReference type="SUPFAM" id="SSF55729">
    <property type="entry name" value="Acyl-CoA N-acyltransferases (Nat)"/>
    <property type="match status" value="1"/>
</dbReference>
<evidence type="ECO:0000313" key="5">
    <source>
        <dbReference type="Proteomes" id="UP000005413"/>
    </source>
</evidence>
<evidence type="ECO:0000313" key="4">
    <source>
        <dbReference type="EMBL" id="EHJ07229.1"/>
    </source>
</evidence>
<dbReference type="InterPro" id="IPR051556">
    <property type="entry name" value="N-term/lysine_N-AcTrnsfr"/>
</dbReference>
<dbReference type="PATRIC" id="fig|911238.3.peg.1818"/>
<dbReference type="OrthoDB" id="7205533at2"/>
<evidence type="ECO:0000256" key="1">
    <source>
        <dbReference type="ARBA" id="ARBA00022679"/>
    </source>
</evidence>
<reference evidence="4 5" key="1">
    <citation type="journal article" date="2012" name="BMC Genomics">
        <title>Comparative genomic analysis of the genus Staphylococcus including Staphylococcus aureus and its newly described sister species Staphylococcus simiae.</title>
        <authorList>
            <person name="Suzuki H."/>
            <person name="Lefebure T."/>
            <person name="Pavinski Bitar P."/>
            <person name="Stanhope M.J."/>
        </authorList>
    </citation>
    <scope>NUCLEOTIDE SEQUENCE [LARGE SCALE GENOMIC DNA]</scope>
    <source>
        <strain evidence="4 5">CCM 7213</strain>
    </source>
</reference>
<keyword evidence="1 4" id="KW-0808">Transferase</keyword>
<name>G5JKQ9_9STAP</name>
<dbReference type="AlphaFoldDB" id="G5JKQ9"/>
<evidence type="ECO:0000256" key="2">
    <source>
        <dbReference type="ARBA" id="ARBA00023315"/>
    </source>
</evidence>
<dbReference type="PANTHER" id="PTHR42919">
    <property type="entry name" value="N-ALPHA-ACETYLTRANSFERASE"/>
    <property type="match status" value="1"/>
</dbReference>
<dbReference type="Gene3D" id="3.40.630.30">
    <property type="match status" value="1"/>
</dbReference>
<dbReference type="RefSeq" id="WP_002464761.1">
    <property type="nucleotide sequence ID" value="NZ_AEUN01000492.1"/>
</dbReference>
<keyword evidence="2" id="KW-0012">Acyltransferase</keyword>
<comment type="caution">
    <text evidence="4">The sequence shown here is derived from an EMBL/GenBank/DDBJ whole genome shotgun (WGS) entry which is preliminary data.</text>
</comment>
<feature type="domain" description="N-acetyltransferase" evidence="3">
    <location>
        <begin position="2"/>
        <end position="170"/>
    </location>
</feature>
<dbReference type="GO" id="GO:0016747">
    <property type="term" value="F:acyltransferase activity, transferring groups other than amino-acyl groups"/>
    <property type="evidence" value="ECO:0007669"/>
    <property type="project" value="InterPro"/>
</dbReference>
<proteinExistence type="predicted"/>
<dbReference type="Proteomes" id="UP000005413">
    <property type="component" value="Unassembled WGS sequence"/>
</dbReference>
<dbReference type="Pfam" id="PF00583">
    <property type="entry name" value="Acetyltransf_1"/>
    <property type="match status" value="1"/>
</dbReference>
<dbReference type="CDD" id="cd04301">
    <property type="entry name" value="NAT_SF"/>
    <property type="match status" value="1"/>
</dbReference>
<organism evidence="4 5">
    <name type="scientific">Staphylococcus simiae CCM 7213 = CCUG 51256</name>
    <dbReference type="NCBI Taxonomy" id="911238"/>
    <lineage>
        <taxon>Bacteria</taxon>
        <taxon>Bacillati</taxon>
        <taxon>Bacillota</taxon>
        <taxon>Bacilli</taxon>
        <taxon>Bacillales</taxon>
        <taxon>Staphylococcaceae</taxon>
        <taxon>Staphylococcus</taxon>
    </lineage>
</organism>
<sequence length="170" mass="19745">MGEIVTISSADAEELVALAKKTFYNTFKGNYDDKDFEQFFNVNYTVEKFDNEINNPKSFHYFYQVNGKNVGYLHLNIDDAQTEDMGEAYLEVQRIYFDEAFQGGGRGSEFIKLAEQVARQHHKNKIWLGVWEHNPQALSFYKSHGFKVVGEHHFRTGEVVDTDLIMEKDL</sequence>
<accession>G5JKQ9</accession>
<protein>
    <submittedName>
        <fullName evidence="4">Acetyltransferase</fullName>
    </submittedName>
</protein>